<accession>A0A951QJ00</accession>
<dbReference type="Gene3D" id="1.25.40.10">
    <property type="entry name" value="Tetratricopeptide repeat domain"/>
    <property type="match status" value="1"/>
</dbReference>
<dbReference type="EMBL" id="JAHHHD010000058">
    <property type="protein sequence ID" value="MBW4662118.1"/>
    <property type="molecule type" value="Genomic_DNA"/>
</dbReference>
<dbReference type="Pfam" id="PF14559">
    <property type="entry name" value="TPR_19"/>
    <property type="match status" value="1"/>
</dbReference>
<dbReference type="Proteomes" id="UP000757435">
    <property type="component" value="Unassembled WGS sequence"/>
</dbReference>
<dbReference type="InterPro" id="IPR011990">
    <property type="entry name" value="TPR-like_helical_dom_sf"/>
</dbReference>
<dbReference type="AlphaFoldDB" id="A0A951QJ00"/>
<evidence type="ECO:0000313" key="2">
    <source>
        <dbReference type="Proteomes" id="UP000757435"/>
    </source>
</evidence>
<sequence>MIDQVAAAFDRQDYKTAAQLLKQLRQQSPDNVWVRLYIARLQEVSGKWEAATIAYRQLLQETTNPKVSAQAREGLQRIETEVKTQRQEAIAQATADPASAGVGFLVLEPIAAEAKAEAAQSFAQIMKLDAYMARMILPSRGWRLYRTGALGELGLYGQELQKANIPAFWVSLADIQKIRVFRVQYFQAASPQPTVLCKNETDQLGSLTFAWSEVANRVEGLLPIFEDVVDVGIRNKLTHREETQDYAQVVDLHLPQRNCILRFCDRAYQFQNGVVFDASQDGELSAIQATLRIRWNQLTDFLKERSTTMPIQSDFTPFAETALEHLDLVKDFPAHIDLFRKAPTHWDTAFQLYSGLVFERSL</sequence>
<dbReference type="SUPFAM" id="SSF48452">
    <property type="entry name" value="TPR-like"/>
    <property type="match status" value="1"/>
</dbReference>
<organism evidence="1 2">
    <name type="scientific">Drouetiella hepatica Uher 2000/2452</name>
    <dbReference type="NCBI Taxonomy" id="904376"/>
    <lineage>
        <taxon>Bacteria</taxon>
        <taxon>Bacillati</taxon>
        <taxon>Cyanobacteriota</taxon>
        <taxon>Cyanophyceae</taxon>
        <taxon>Oculatellales</taxon>
        <taxon>Oculatellaceae</taxon>
        <taxon>Drouetiella</taxon>
    </lineage>
</organism>
<comment type="caution">
    <text evidence="1">The sequence shown here is derived from an EMBL/GenBank/DDBJ whole genome shotgun (WGS) entry which is preliminary data.</text>
</comment>
<gene>
    <name evidence="1" type="ORF">KME15_25980</name>
</gene>
<reference evidence="1" key="2">
    <citation type="journal article" date="2022" name="Microbiol. Resour. Announc.">
        <title>Metagenome Sequencing to Explore Phylogenomics of Terrestrial Cyanobacteria.</title>
        <authorList>
            <person name="Ward R.D."/>
            <person name="Stajich J.E."/>
            <person name="Johansen J.R."/>
            <person name="Huntemann M."/>
            <person name="Clum A."/>
            <person name="Foster B."/>
            <person name="Foster B."/>
            <person name="Roux S."/>
            <person name="Palaniappan K."/>
            <person name="Varghese N."/>
            <person name="Mukherjee S."/>
            <person name="Reddy T.B.K."/>
            <person name="Daum C."/>
            <person name="Copeland A."/>
            <person name="Chen I.A."/>
            <person name="Ivanova N.N."/>
            <person name="Kyrpides N.C."/>
            <person name="Shapiro N."/>
            <person name="Eloe-Fadrosh E.A."/>
            <person name="Pietrasiak N."/>
        </authorList>
    </citation>
    <scope>NUCLEOTIDE SEQUENCE</scope>
    <source>
        <strain evidence="1">UHER 2000/2452</strain>
    </source>
</reference>
<evidence type="ECO:0000313" key="1">
    <source>
        <dbReference type="EMBL" id="MBW4662118.1"/>
    </source>
</evidence>
<reference evidence="1" key="1">
    <citation type="submission" date="2021-05" db="EMBL/GenBank/DDBJ databases">
        <authorList>
            <person name="Pietrasiak N."/>
            <person name="Ward R."/>
            <person name="Stajich J.E."/>
            <person name="Kurbessoian T."/>
        </authorList>
    </citation>
    <scope>NUCLEOTIDE SEQUENCE</scope>
    <source>
        <strain evidence="1">UHER 2000/2452</strain>
    </source>
</reference>
<name>A0A951QJ00_9CYAN</name>
<proteinExistence type="predicted"/>
<protein>
    <submittedName>
        <fullName evidence="1">Tetratricopeptide repeat protein</fullName>
    </submittedName>
</protein>